<name>A0AAJ0I678_9PEZI</name>
<sequence length="64" mass="6546">MSEDARSLGTLAAAVAPGYMQTAAATTFEASIAGSWTGLTGRKQGLARPGDVEKISQAQWFTGG</sequence>
<protein>
    <submittedName>
        <fullName evidence="1">Uncharacterized protein</fullName>
    </submittedName>
</protein>
<dbReference type="Proteomes" id="UP001285908">
    <property type="component" value="Unassembled WGS sequence"/>
</dbReference>
<comment type="caution">
    <text evidence="1">The sequence shown here is derived from an EMBL/GenBank/DDBJ whole genome shotgun (WGS) entry which is preliminary data.</text>
</comment>
<accession>A0AAJ0I678</accession>
<keyword evidence="2" id="KW-1185">Reference proteome</keyword>
<reference evidence="1 2" key="1">
    <citation type="journal article" date="2023" name="Mol. Phylogenet. Evol.">
        <title>Genome-scale phylogeny and comparative genomics of the fungal order Sordariales.</title>
        <authorList>
            <person name="Hensen N."/>
            <person name="Bonometti L."/>
            <person name="Westerberg I."/>
            <person name="Brannstrom I.O."/>
            <person name="Guillou S."/>
            <person name="Cros-Aarteil S."/>
            <person name="Calhoun S."/>
            <person name="Haridas S."/>
            <person name="Kuo A."/>
            <person name="Mondo S."/>
            <person name="Pangilinan J."/>
            <person name="Riley R."/>
            <person name="LaButti K."/>
            <person name="Andreopoulos B."/>
            <person name="Lipzen A."/>
            <person name="Chen C."/>
            <person name="Yan M."/>
            <person name="Daum C."/>
            <person name="Ng V."/>
            <person name="Clum A."/>
            <person name="Steindorff A."/>
            <person name="Ohm R.A."/>
            <person name="Martin F."/>
            <person name="Silar P."/>
            <person name="Natvig D.O."/>
            <person name="Lalanne C."/>
            <person name="Gautier V."/>
            <person name="Ament-Velasquez S.L."/>
            <person name="Kruys A."/>
            <person name="Hutchinson M.I."/>
            <person name="Powell A.J."/>
            <person name="Barry K."/>
            <person name="Miller A.N."/>
            <person name="Grigoriev I.V."/>
            <person name="Debuchy R."/>
            <person name="Gladieux P."/>
            <person name="Hiltunen Thoren M."/>
            <person name="Johannesson H."/>
        </authorList>
    </citation>
    <scope>NUCLEOTIDE SEQUENCE [LARGE SCALE GENOMIC DNA]</scope>
    <source>
        <strain evidence="1 2">FGSC 10403</strain>
    </source>
</reference>
<evidence type="ECO:0000313" key="1">
    <source>
        <dbReference type="EMBL" id="KAK3490821.1"/>
    </source>
</evidence>
<dbReference type="EMBL" id="JAULSX010000005">
    <property type="protein sequence ID" value="KAK3490821.1"/>
    <property type="molecule type" value="Genomic_DNA"/>
</dbReference>
<dbReference type="AlphaFoldDB" id="A0AAJ0I678"/>
<evidence type="ECO:0000313" key="2">
    <source>
        <dbReference type="Proteomes" id="UP001285908"/>
    </source>
</evidence>
<gene>
    <name evidence="1" type="ORF">B0T23DRAFT_429856</name>
</gene>
<proteinExistence type="predicted"/>
<dbReference type="RefSeq" id="XP_062692004.1">
    <property type="nucleotide sequence ID" value="XM_062840214.1"/>
</dbReference>
<organism evidence="1 2">
    <name type="scientific">Neurospora hispaniola</name>
    <dbReference type="NCBI Taxonomy" id="588809"/>
    <lineage>
        <taxon>Eukaryota</taxon>
        <taxon>Fungi</taxon>
        <taxon>Dikarya</taxon>
        <taxon>Ascomycota</taxon>
        <taxon>Pezizomycotina</taxon>
        <taxon>Sordariomycetes</taxon>
        <taxon>Sordariomycetidae</taxon>
        <taxon>Sordariales</taxon>
        <taxon>Sordariaceae</taxon>
        <taxon>Neurospora</taxon>
    </lineage>
</organism>
<dbReference type="GeneID" id="87877836"/>